<feature type="region of interest" description="Disordered" evidence="12">
    <location>
        <begin position="349"/>
        <end position="369"/>
    </location>
</feature>
<comment type="similarity">
    <text evidence="3 11">Belongs to the glycosyl hydrolase 17 family.</text>
</comment>
<evidence type="ECO:0000313" key="16">
    <source>
        <dbReference type="Proteomes" id="UP000826271"/>
    </source>
</evidence>
<keyword evidence="7" id="KW-0378">Hydrolase</keyword>
<evidence type="ECO:0000256" key="2">
    <source>
        <dbReference type="ARBA" id="ARBA00004609"/>
    </source>
</evidence>
<dbReference type="GO" id="GO:0005886">
    <property type="term" value="C:plasma membrane"/>
    <property type="evidence" value="ECO:0007669"/>
    <property type="project" value="UniProtKB-SubCell"/>
</dbReference>
<organism evidence="15 16">
    <name type="scientific">Buddleja alternifolia</name>
    <dbReference type="NCBI Taxonomy" id="168488"/>
    <lineage>
        <taxon>Eukaryota</taxon>
        <taxon>Viridiplantae</taxon>
        <taxon>Streptophyta</taxon>
        <taxon>Embryophyta</taxon>
        <taxon>Tracheophyta</taxon>
        <taxon>Spermatophyta</taxon>
        <taxon>Magnoliopsida</taxon>
        <taxon>eudicotyledons</taxon>
        <taxon>Gunneridae</taxon>
        <taxon>Pentapetalae</taxon>
        <taxon>asterids</taxon>
        <taxon>lamiids</taxon>
        <taxon>Lamiales</taxon>
        <taxon>Scrophulariaceae</taxon>
        <taxon>Buddlejeae</taxon>
        <taxon>Buddleja</taxon>
    </lineage>
</organism>
<dbReference type="GO" id="GO:0042973">
    <property type="term" value="F:glucan endo-1,3-beta-D-glucosidase activity"/>
    <property type="evidence" value="ECO:0007669"/>
    <property type="project" value="UniProtKB-EC"/>
</dbReference>
<dbReference type="EC" id="3.2.1.39" evidence="4"/>
<dbReference type="FunFam" id="1.20.58.1040:FF:000003">
    <property type="entry name" value="glucan endo-1,3-beta-glucosidase 7"/>
    <property type="match status" value="1"/>
</dbReference>
<evidence type="ECO:0000256" key="11">
    <source>
        <dbReference type="RuleBase" id="RU004335"/>
    </source>
</evidence>
<evidence type="ECO:0000256" key="6">
    <source>
        <dbReference type="ARBA" id="ARBA00022729"/>
    </source>
</evidence>
<dbReference type="AlphaFoldDB" id="A0AAV6Y7P0"/>
<keyword evidence="5" id="KW-0449">Lipoprotein</keyword>
<evidence type="ECO:0000256" key="8">
    <source>
        <dbReference type="ARBA" id="ARBA00022821"/>
    </source>
</evidence>
<feature type="domain" description="X8" evidence="14">
    <location>
        <begin position="370"/>
        <end position="454"/>
    </location>
</feature>
<dbReference type="Pfam" id="PF00332">
    <property type="entry name" value="Glyco_hydro_17"/>
    <property type="match status" value="1"/>
</dbReference>
<keyword evidence="5" id="KW-0325">Glycoprotein</keyword>
<dbReference type="FunFam" id="3.20.20.80:FF:000002">
    <property type="entry name" value="Glucan endo-1,3-beta-glucosidase 3"/>
    <property type="match status" value="1"/>
</dbReference>
<keyword evidence="8" id="KW-0611">Plant defense</keyword>
<dbReference type="Proteomes" id="UP000826271">
    <property type="component" value="Unassembled WGS sequence"/>
</dbReference>
<dbReference type="PANTHER" id="PTHR32227">
    <property type="entry name" value="GLUCAN ENDO-1,3-BETA-GLUCOSIDASE BG1-RELATED-RELATED"/>
    <property type="match status" value="1"/>
</dbReference>
<evidence type="ECO:0000256" key="13">
    <source>
        <dbReference type="SAM" id="SignalP"/>
    </source>
</evidence>
<dbReference type="InterPro" id="IPR044965">
    <property type="entry name" value="Glyco_hydro_17_plant"/>
</dbReference>
<dbReference type="GO" id="GO:0006952">
    <property type="term" value="P:defense response"/>
    <property type="evidence" value="ECO:0007669"/>
    <property type="project" value="UniProtKB-KW"/>
</dbReference>
<feature type="chain" id="PRO_5043462334" description="glucan endo-1,3-beta-D-glucosidase" evidence="13">
    <location>
        <begin position="26"/>
        <end position="456"/>
    </location>
</feature>
<evidence type="ECO:0000256" key="9">
    <source>
        <dbReference type="ARBA" id="ARBA00023157"/>
    </source>
</evidence>
<evidence type="ECO:0000259" key="14">
    <source>
        <dbReference type="SMART" id="SM00768"/>
    </source>
</evidence>
<gene>
    <name evidence="15" type="ORF">BUALT_Bualt01G0128000</name>
</gene>
<evidence type="ECO:0000256" key="12">
    <source>
        <dbReference type="SAM" id="MobiDB-lite"/>
    </source>
</evidence>
<comment type="catalytic activity">
    <reaction evidence="1">
        <text>Hydrolysis of (1-&gt;3)-beta-D-glucosidic linkages in (1-&gt;3)-beta-D-glucans.</text>
        <dbReference type="EC" id="3.2.1.39"/>
    </reaction>
</comment>
<feature type="compositionally biased region" description="Pro residues" evidence="12">
    <location>
        <begin position="352"/>
        <end position="362"/>
    </location>
</feature>
<comment type="caution">
    <text evidence="15">The sequence shown here is derived from an EMBL/GenBank/DDBJ whole genome shotgun (WGS) entry which is preliminary data.</text>
</comment>
<dbReference type="SMART" id="SM00768">
    <property type="entry name" value="X8"/>
    <property type="match status" value="1"/>
</dbReference>
<dbReference type="GO" id="GO:0005975">
    <property type="term" value="P:carbohydrate metabolic process"/>
    <property type="evidence" value="ECO:0007669"/>
    <property type="project" value="InterPro"/>
</dbReference>
<dbReference type="Pfam" id="PF07983">
    <property type="entry name" value="X8"/>
    <property type="match status" value="1"/>
</dbReference>
<dbReference type="GO" id="GO:0098552">
    <property type="term" value="C:side of membrane"/>
    <property type="evidence" value="ECO:0007669"/>
    <property type="project" value="UniProtKB-KW"/>
</dbReference>
<accession>A0AAV6Y7P0</accession>
<keyword evidence="5" id="KW-0336">GPI-anchor</keyword>
<dbReference type="Gene3D" id="3.20.20.80">
    <property type="entry name" value="Glycosidases"/>
    <property type="match status" value="1"/>
</dbReference>
<keyword evidence="5" id="KW-0472">Membrane</keyword>
<evidence type="ECO:0000256" key="4">
    <source>
        <dbReference type="ARBA" id="ARBA00012780"/>
    </source>
</evidence>
<dbReference type="InterPro" id="IPR000490">
    <property type="entry name" value="Glyco_hydro_17"/>
</dbReference>
<dbReference type="SUPFAM" id="SSF51445">
    <property type="entry name" value="(Trans)glycosidases"/>
    <property type="match status" value="1"/>
</dbReference>
<reference evidence="15" key="1">
    <citation type="submission" date="2019-10" db="EMBL/GenBank/DDBJ databases">
        <authorList>
            <person name="Zhang R."/>
            <person name="Pan Y."/>
            <person name="Wang J."/>
            <person name="Ma R."/>
            <person name="Yu S."/>
        </authorList>
    </citation>
    <scope>NUCLEOTIDE SEQUENCE</scope>
    <source>
        <strain evidence="15">LA-IB0</strain>
        <tissue evidence="15">Leaf</tissue>
    </source>
</reference>
<feature type="signal peptide" evidence="13">
    <location>
        <begin position="1"/>
        <end position="25"/>
    </location>
</feature>
<name>A0AAV6Y7P0_9LAMI</name>
<evidence type="ECO:0000256" key="7">
    <source>
        <dbReference type="ARBA" id="ARBA00022801"/>
    </source>
</evidence>
<keyword evidence="10" id="KW-0326">Glycosidase</keyword>
<proteinExistence type="inferred from homology"/>
<dbReference type="InterPro" id="IPR012946">
    <property type="entry name" value="X8"/>
</dbReference>
<dbReference type="InterPro" id="IPR017853">
    <property type="entry name" value="GH"/>
</dbReference>
<evidence type="ECO:0000256" key="5">
    <source>
        <dbReference type="ARBA" id="ARBA00022622"/>
    </source>
</evidence>
<sequence length="456" mass="50403">MTMRQPPPLLLLLLLLLSAITAVHSIGVNYGTLGDNLPPPSQVAQFLRDKTIIDRIKIFDVNPDILRAFANTGIFVAVTVPNGDIPSLTNIDGARQWVAANIKPFYPQTKINYILVGNEILHWGPQNLRDNLVAAMRTLHQALIQSEIHYIQVTTAHSLGILDVAEPPSTARFRPFWDNEVLAPLLQFHRETKTPFMVNPYPYFGYSPENANFSVFGASKGVFDKFMKRTYGNMFDMLMDAVYVSMMKLGYKDVDIAVGETGWSSLGDTFERPRCSLENAAAYNGGLVRKYKSGRGTPLMPRKRFEIYIFGLFNENQKSGTLSERNFGLFHPDFTPVYDAGIMRPGAAAAPPVKPVPRPAMPGPAQDGKKWCVPKTEASDAALQSNIDYVCSQGLDCRSIQPGGACFSPNTLRAHAAFVMNAFYQKEGRNDFNCDFSGSGSITFSDPSNGACKYLS</sequence>
<dbReference type="EMBL" id="WHWC01000001">
    <property type="protein sequence ID" value="KAG8390864.1"/>
    <property type="molecule type" value="Genomic_DNA"/>
</dbReference>
<evidence type="ECO:0000313" key="15">
    <source>
        <dbReference type="EMBL" id="KAG8390864.1"/>
    </source>
</evidence>
<comment type="subcellular location">
    <subcellularLocation>
        <location evidence="2">Cell membrane</location>
        <topology evidence="2">Lipid-anchor</topology>
        <topology evidence="2">GPI-anchor</topology>
    </subcellularLocation>
</comment>
<evidence type="ECO:0000256" key="3">
    <source>
        <dbReference type="ARBA" id="ARBA00008773"/>
    </source>
</evidence>
<dbReference type="Gene3D" id="1.20.58.1040">
    <property type="match status" value="1"/>
</dbReference>
<evidence type="ECO:0000256" key="10">
    <source>
        <dbReference type="ARBA" id="ARBA00023295"/>
    </source>
</evidence>
<keyword evidence="16" id="KW-1185">Reference proteome</keyword>
<protein>
    <recommendedName>
        <fullName evidence="4">glucan endo-1,3-beta-D-glucosidase</fullName>
        <ecNumber evidence="4">3.2.1.39</ecNumber>
    </recommendedName>
</protein>
<keyword evidence="9" id="KW-1015">Disulfide bond</keyword>
<keyword evidence="6 13" id="KW-0732">Signal</keyword>
<evidence type="ECO:0000256" key="1">
    <source>
        <dbReference type="ARBA" id="ARBA00000382"/>
    </source>
</evidence>